<comment type="caution">
    <text evidence="17">The sequence shown here is derived from an EMBL/GenBank/DDBJ whole genome shotgun (WGS) entry which is preliminary data.</text>
</comment>
<keyword evidence="7 13" id="KW-0547">Nucleotide-binding</keyword>
<comment type="similarity">
    <text evidence="2 13">Belongs to the ribonucleoside diphosphate reductase class-2 family.</text>
</comment>
<dbReference type="Gene3D" id="3.20.70.20">
    <property type="match status" value="1"/>
</dbReference>
<evidence type="ECO:0000259" key="16">
    <source>
        <dbReference type="Pfam" id="PF12637"/>
    </source>
</evidence>
<evidence type="ECO:0000256" key="13">
    <source>
        <dbReference type="RuleBase" id="RU364064"/>
    </source>
</evidence>
<comment type="function">
    <text evidence="11 13">Catalyzes the reduction of ribonucleotides to deoxyribonucleotides. May function to provide a pool of deoxyribonucleotide precursors for DNA repair during oxygen limitation and/or for immediate growth after restoration of oxygen.</text>
</comment>
<dbReference type="AlphaFoldDB" id="A0A6L5Y940"/>
<dbReference type="GO" id="GO:0031419">
    <property type="term" value="F:cobalamin binding"/>
    <property type="evidence" value="ECO:0007669"/>
    <property type="project" value="UniProtKB-KW"/>
</dbReference>
<organism evidence="17 18">
    <name type="scientific">Pyramidobacter porci</name>
    <dbReference type="NCBI Taxonomy" id="2605789"/>
    <lineage>
        <taxon>Bacteria</taxon>
        <taxon>Thermotogati</taxon>
        <taxon>Synergistota</taxon>
        <taxon>Synergistia</taxon>
        <taxon>Synergistales</taxon>
        <taxon>Dethiosulfovibrionaceae</taxon>
        <taxon>Pyramidobacter</taxon>
    </lineage>
</organism>
<proteinExistence type="inferred from homology"/>
<evidence type="ECO:0000256" key="1">
    <source>
        <dbReference type="ARBA" id="ARBA00001922"/>
    </source>
</evidence>
<keyword evidence="8 13" id="KW-0560">Oxidoreductase</keyword>
<evidence type="ECO:0000256" key="9">
    <source>
        <dbReference type="ARBA" id="ARBA00023157"/>
    </source>
</evidence>
<dbReference type="CDD" id="cd02888">
    <property type="entry name" value="RNR_II_dimer"/>
    <property type="match status" value="1"/>
</dbReference>
<keyword evidence="18" id="KW-1185">Reference proteome</keyword>
<evidence type="ECO:0000256" key="4">
    <source>
        <dbReference type="ARBA" id="ARBA00014409"/>
    </source>
</evidence>
<dbReference type="PANTHER" id="PTHR43371">
    <property type="entry name" value="VITAMIN B12-DEPENDENT RIBONUCLEOTIDE REDUCTASE"/>
    <property type="match status" value="1"/>
</dbReference>
<keyword evidence="9" id="KW-1015">Disulfide bond</keyword>
<dbReference type="Pfam" id="PF02867">
    <property type="entry name" value="Ribonuc_red_lgC"/>
    <property type="match status" value="1"/>
</dbReference>
<dbReference type="InterPro" id="IPR000788">
    <property type="entry name" value="RNR_lg_C"/>
</dbReference>
<dbReference type="Proteomes" id="UP000473699">
    <property type="component" value="Unassembled WGS sequence"/>
</dbReference>
<dbReference type="SUPFAM" id="SSF51998">
    <property type="entry name" value="PFL-like glycyl radical enzymes"/>
    <property type="match status" value="1"/>
</dbReference>
<comment type="cofactor">
    <cofactor evidence="1 13">
        <name>adenosylcob(III)alamin</name>
        <dbReference type="ChEBI" id="CHEBI:18408"/>
    </cofactor>
</comment>
<evidence type="ECO:0000256" key="6">
    <source>
        <dbReference type="ARBA" id="ARBA00022634"/>
    </source>
</evidence>
<evidence type="ECO:0000256" key="10">
    <source>
        <dbReference type="ARBA" id="ARBA00023285"/>
    </source>
</evidence>
<dbReference type="PANTHER" id="PTHR43371:SF1">
    <property type="entry name" value="RIBONUCLEOSIDE-DIPHOSPHATE REDUCTASE"/>
    <property type="match status" value="1"/>
</dbReference>
<name>A0A6L5Y940_9BACT</name>
<feature type="region of interest" description="Disordered" evidence="14">
    <location>
        <begin position="679"/>
        <end position="739"/>
    </location>
</feature>
<dbReference type="InterPro" id="IPR013344">
    <property type="entry name" value="RNR_NrdJ/NrdZ"/>
</dbReference>
<evidence type="ECO:0000256" key="11">
    <source>
        <dbReference type="ARBA" id="ARBA00025437"/>
    </source>
</evidence>
<sequence>MYKSMKERFRDSLDMGLLENPLVPRQSENARWLLEQRYYADRYDPETGGLRKERSFEEFARRVSRIVCTAESLYRGADDIEWIRRLEKNLFADLVEGRFIFNSPCLFASGAGMTRVPELAELIYRSPDEMELADYRRLYDNKTDNQQLFACFVIDIPDSIEGIFESVRDAAVISKYGGGVGGNFGHLRERGADIKGGTGGKASGPVSFMETWNTMGCVVVQGGRRRAALMGMLPDDHPDIEQFMDAKTEEGKLSYFNISVCVSDELVSAAREKRSFALRSRANGKVARTVQGDELWNKLCQNAWRRGDPGVFFIDRANADNLLKLSGDFDIESTNPCGEQPLPTYTSCNLGSVNLVKFVRPDETGRRSFDMEGFMDQVYRSIYYLDLVIDATSYPLPRIGERTKRIRPVGLGLMGLADAAILSGDVYGSDSFKSFCDSLGAHMSGAALMATVDAVAHMGKDPFSESFAVAKLFEGEHRVHGGELFARQWIKEMDLNSYREFVAQMRSHGQVPYTLLNTLEVLPEVLGADALPELKRLMTALLEGQLRNSRRLSIAPTGSISMIFDSSAGIEPNFAWRWSRKVMKSDGDGWEVREYFHPLITQKEADELRGSGVISDPRYVTAYDISPEQHVDVTGIFARYVDSGISKTVNLPSSATVDDVRNVYETCYDMGCKGITIYRDGSRDNQPIETKKEGETKSEAPATVTRAEAEEKPSAEEASQPAGLERAAEEHEHVPYSSKVKQRSTPIVFGKTIKDRTPWGSLWVTLNYDGNEPFEVFASLGKSGSELKAMTEAISRVISIGLRSGCHLEDFIGTLRGISGKEYWMFDCDDDEMVRSIPDAVALLLQKLIEQRSGAAAKGAGEPRSELICPECGAPMEMVAGCAYCFSCGYSPCK</sequence>
<dbReference type="NCBIfam" id="TIGR02504">
    <property type="entry name" value="NrdJ_Z"/>
    <property type="match status" value="1"/>
</dbReference>
<gene>
    <name evidence="17" type="ORF">FYJ74_01450</name>
</gene>
<feature type="domain" description="TSCPD" evidence="16">
    <location>
        <begin position="756"/>
        <end position="847"/>
    </location>
</feature>
<dbReference type="RefSeq" id="WP_154527839.1">
    <property type="nucleotide sequence ID" value="NZ_VUNH01000001.1"/>
</dbReference>
<evidence type="ECO:0000313" key="18">
    <source>
        <dbReference type="Proteomes" id="UP000473699"/>
    </source>
</evidence>
<comment type="catalytic activity">
    <reaction evidence="12 13">
        <text>a 2'-deoxyribonucleoside 5'-diphosphate + [thioredoxin]-disulfide + H2O = a ribonucleoside 5'-diphosphate + [thioredoxin]-dithiol</text>
        <dbReference type="Rhea" id="RHEA:23252"/>
        <dbReference type="Rhea" id="RHEA-COMP:10698"/>
        <dbReference type="Rhea" id="RHEA-COMP:10700"/>
        <dbReference type="ChEBI" id="CHEBI:15377"/>
        <dbReference type="ChEBI" id="CHEBI:29950"/>
        <dbReference type="ChEBI" id="CHEBI:50058"/>
        <dbReference type="ChEBI" id="CHEBI:57930"/>
        <dbReference type="ChEBI" id="CHEBI:73316"/>
        <dbReference type="EC" id="1.17.4.1"/>
    </reaction>
</comment>
<accession>A0A6L5Y940</accession>
<keyword evidence="10 13" id="KW-0170">Cobalt</keyword>
<evidence type="ECO:0000256" key="5">
    <source>
        <dbReference type="ARBA" id="ARBA00022628"/>
    </source>
</evidence>
<keyword evidence="6 13" id="KW-0237">DNA synthesis</keyword>
<dbReference type="GO" id="GO:0071897">
    <property type="term" value="P:DNA biosynthetic process"/>
    <property type="evidence" value="ECO:0007669"/>
    <property type="project" value="UniProtKB-KW"/>
</dbReference>
<evidence type="ECO:0000256" key="12">
    <source>
        <dbReference type="ARBA" id="ARBA00047754"/>
    </source>
</evidence>
<dbReference type="InterPro" id="IPR050862">
    <property type="entry name" value="RdRp_reductase_class-2"/>
</dbReference>
<dbReference type="GO" id="GO:0004748">
    <property type="term" value="F:ribonucleoside-diphosphate reductase activity, thioredoxin disulfide as acceptor"/>
    <property type="evidence" value="ECO:0007669"/>
    <property type="project" value="UniProtKB-EC"/>
</dbReference>
<feature type="compositionally biased region" description="Basic and acidic residues" evidence="14">
    <location>
        <begin position="689"/>
        <end position="698"/>
    </location>
</feature>
<protein>
    <recommendedName>
        <fullName evidence="4 13">Vitamin B12-dependent ribonucleotide reductase</fullName>
        <ecNumber evidence="3 13">1.17.4.1</ecNumber>
    </recommendedName>
</protein>
<dbReference type="PRINTS" id="PR01183">
    <property type="entry name" value="RIBORDTASEM1"/>
</dbReference>
<dbReference type="Pfam" id="PF12637">
    <property type="entry name" value="TSCPD"/>
    <property type="match status" value="1"/>
</dbReference>
<evidence type="ECO:0000256" key="14">
    <source>
        <dbReference type="SAM" id="MobiDB-lite"/>
    </source>
</evidence>
<feature type="domain" description="Ribonucleotide reductase large subunit C-terminal" evidence="15">
    <location>
        <begin position="150"/>
        <end position="678"/>
    </location>
</feature>
<evidence type="ECO:0000256" key="7">
    <source>
        <dbReference type="ARBA" id="ARBA00022741"/>
    </source>
</evidence>
<evidence type="ECO:0000256" key="3">
    <source>
        <dbReference type="ARBA" id="ARBA00012274"/>
    </source>
</evidence>
<dbReference type="InterPro" id="IPR024434">
    <property type="entry name" value="TSCPD_dom"/>
</dbReference>
<dbReference type="EC" id="1.17.4.1" evidence="3 13"/>
<evidence type="ECO:0000259" key="15">
    <source>
        <dbReference type="Pfam" id="PF02867"/>
    </source>
</evidence>
<evidence type="ECO:0000256" key="8">
    <source>
        <dbReference type="ARBA" id="ARBA00023002"/>
    </source>
</evidence>
<reference evidence="17 18" key="1">
    <citation type="submission" date="2019-08" db="EMBL/GenBank/DDBJ databases">
        <title>In-depth cultivation of the pig gut microbiome towards novel bacterial diversity and tailored functional studies.</title>
        <authorList>
            <person name="Wylensek D."/>
            <person name="Hitch T.C.A."/>
            <person name="Clavel T."/>
        </authorList>
    </citation>
    <scope>NUCLEOTIDE SEQUENCE [LARGE SCALE GENOMIC DNA]</scope>
    <source>
        <strain evidence="17 18">SM-530-WT-4B</strain>
    </source>
</reference>
<dbReference type="EMBL" id="VUNH01000001">
    <property type="protein sequence ID" value="MST54721.1"/>
    <property type="molecule type" value="Genomic_DNA"/>
</dbReference>
<evidence type="ECO:0000256" key="2">
    <source>
        <dbReference type="ARBA" id="ARBA00007405"/>
    </source>
</evidence>
<dbReference type="GO" id="GO:0000166">
    <property type="term" value="F:nucleotide binding"/>
    <property type="evidence" value="ECO:0007669"/>
    <property type="project" value="UniProtKB-KW"/>
</dbReference>
<keyword evidence="5 13" id="KW-0846">Cobalamin</keyword>
<evidence type="ECO:0000313" key="17">
    <source>
        <dbReference type="EMBL" id="MST54721.1"/>
    </source>
</evidence>